<dbReference type="GO" id="GO:0006285">
    <property type="term" value="P:base-excision repair, AP site formation"/>
    <property type="evidence" value="ECO:0007669"/>
    <property type="project" value="InterPro"/>
</dbReference>
<evidence type="ECO:0000256" key="3">
    <source>
        <dbReference type="ARBA" id="ARBA00023204"/>
    </source>
</evidence>
<gene>
    <name evidence="5" type="ORF">E0Y62_14445</name>
</gene>
<dbReference type="AlphaFoldDB" id="A0A4R1ATQ0"/>
<dbReference type="RefSeq" id="WP_082631740.1">
    <property type="nucleotide sequence ID" value="NZ_LMBX01000006.1"/>
</dbReference>
<dbReference type="PANTHER" id="PTHR12159">
    <property type="entry name" value="G/T AND G/U MISMATCH-SPECIFIC DNA GLYCOSYLASE"/>
    <property type="match status" value="1"/>
</dbReference>
<dbReference type="PANTHER" id="PTHR12159:SF9">
    <property type="entry name" value="G_T MISMATCH-SPECIFIC THYMINE DNA GLYCOSYLASE"/>
    <property type="match status" value="1"/>
</dbReference>
<accession>A0A4R1ATQ0</accession>
<organism evidence="5 6">
    <name type="scientific">Cytobacillus praedii</name>
    <dbReference type="NCBI Taxonomy" id="1742358"/>
    <lineage>
        <taxon>Bacteria</taxon>
        <taxon>Bacillati</taxon>
        <taxon>Bacillota</taxon>
        <taxon>Bacilli</taxon>
        <taxon>Bacillales</taxon>
        <taxon>Bacillaceae</taxon>
        <taxon>Cytobacillus</taxon>
    </lineage>
</organism>
<dbReference type="Gene3D" id="3.40.470.10">
    <property type="entry name" value="Uracil-DNA glycosylase-like domain"/>
    <property type="match status" value="1"/>
</dbReference>
<keyword evidence="6" id="KW-1185">Reference proteome</keyword>
<evidence type="ECO:0000259" key="4">
    <source>
        <dbReference type="Pfam" id="PF03167"/>
    </source>
</evidence>
<reference evidence="5 6" key="1">
    <citation type="submission" date="2019-03" db="EMBL/GenBank/DDBJ databases">
        <authorList>
            <person name="Jensen L."/>
            <person name="Storgaard J."/>
            <person name="Sulaj E."/>
            <person name="Schramm A."/>
            <person name="Marshall I.P.G."/>
        </authorList>
    </citation>
    <scope>NUCLEOTIDE SEQUENCE [LARGE SCALE GENOMIC DNA]</scope>
    <source>
        <strain evidence="5 6">2017H2G3</strain>
    </source>
</reference>
<dbReference type="Pfam" id="PF03167">
    <property type="entry name" value="UDG"/>
    <property type="match status" value="1"/>
</dbReference>
<dbReference type="SUPFAM" id="SSF52141">
    <property type="entry name" value="Uracil-DNA glycosylase-like"/>
    <property type="match status" value="1"/>
</dbReference>
<keyword evidence="2" id="KW-0378">Hydrolase</keyword>
<dbReference type="STRING" id="1742358.GCA_001439605_04407"/>
<evidence type="ECO:0000313" key="5">
    <source>
        <dbReference type="EMBL" id="TCJ03447.1"/>
    </source>
</evidence>
<proteinExistence type="predicted"/>
<dbReference type="EMBL" id="SJTH01000017">
    <property type="protein sequence ID" value="TCJ03447.1"/>
    <property type="molecule type" value="Genomic_DNA"/>
</dbReference>
<sequence>MNPIKDHLKENLDLLFVGFNPSIRSAETGHHFANPNNRFWKILHESGLTENKLAAEEDYKLLDLGYGLTNIVSRPTKAADEITKEEYQKGREELIKKISLLKPKIVCYVGKGVYQEFSGKKTLPWGKQEQSVIPGTIDFVAPSSSGLVRMKMNDVVAIYIKIPQLLGELKNVENETNWEEEPDIWKLLRKRQS</sequence>
<keyword evidence="1" id="KW-0227">DNA damage</keyword>
<evidence type="ECO:0000256" key="1">
    <source>
        <dbReference type="ARBA" id="ARBA00022763"/>
    </source>
</evidence>
<evidence type="ECO:0000256" key="2">
    <source>
        <dbReference type="ARBA" id="ARBA00022801"/>
    </source>
</evidence>
<dbReference type="NCBIfam" id="NF007570">
    <property type="entry name" value="PRK10201.1"/>
    <property type="match status" value="1"/>
</dbReference>
<keyword evidence="3" id="KW-0234">DNA repair</keyword>
<dbReference type="CDD" id="cd10028">
    <property type="entry name" value="UDG-F2_TDG_MUG"/>
    <property type="match status" value="1"/>
</dbReference>
<feature type="domain" description="Uracil-DNA glycosylase-like" evidence="4">
    <location>
        <begin position="8"/>
        <end position="153"/>
    </location>
</feature>
<evidence type="ECO:0000313" key="6">
    <source>
        <dbReference type="Proteomes" id="UP000293846"/>
    </source>
</evidence>
<comment type="caution">
    <text evidence="5">The sequence shown here is derived from an EMBL/GenBank/DDBJ whole genome shotgun (WGS) entry which is preliminary data.</text>
</comment>
<dbReference type="Proteomes" id="UP000293846">
    <property type="component" value="Unassembled WGS sequence"/>
</dbReference>
<dbReference type="OrthoDB" id="9799921at2"/>
<dbReference type="InterPro" id="IPR015637">
    <property type="entry name" value="MUG/TDG"/>
</dbReference>
<dbReference type="InterPro" id="IPR005122">
    <property type="entry name" value="Uracil-DNA_glycosylase-like"/>
</dbReference>
<dbReference type="GO" id="GO:0004844">
    <property type="term" value="F:uracil DNA N-glycosylase activity"/>
    <property type="evidence" value="ECO:0007669"/>
    <property type="project" value="TreeGrafter"/>
</dbReference>
<name>A0A4R1ATQ0_9BACI</name>
<dbReference type="GO" id="GO:0008263">
    <property type="term" value="F:pyrimidine-specific mismatch base pair DNA N-glycosylase activity"/>
    <property type="evidence" value="ECO:0007669"/>
    <property type="project" value="TreeGrafter"/>
</dbReference>
<dbReference type="InterPro" id="IPR036895">
    <property type="entry name" value="Uracil-DNA_glycosylase-like_sf"/>
</dbReference>
<protein>
    <submittedName>
        <fullName evidence="5">G/U mismatch-specific DNA glycosylase</fullName>
    </submittedName>
</protein>